<gene>
    <name evidence="2" type="ORF">Ahy_B03g066432</name>
</gene>
<sequence>MEVSLKSRSIKSRSRSVRGCMFHCFRPDSFLDDDVSFDYATPSQKAENGDPLLGYIAVAEKQGVVLPKLLSSAWNSVKHVGSGDGGGGDEGRKIKRRRRRKKERLLAKSSTISNPEQQYYSDKISEQERRMRPLFVVDGQFVPKVGMTFTTLEDAGKFYRNYAKATERKIEI</sequence>
<dbReference type="EMBL" id="SDMP01000013">
    <property type="protein sequence ID" value="RYR21167.1"/>
    <property type="molecule type" value="Genomic_DNA"/>
</dbReference>
<name>A0A445A414_ARAHY</name>
<feature type="compositionally biased region" description="Basic residues" evidence="1">
    <location>
        <begin position="93"/>
        <end position="103"/>
    </location>
</feature>
<dbReference type="AlphaFoldDB" id="A0A445A414"/>
<evidence type="ECO:0008006" key="4">
    <source>
        <dbReference type="Google" id="ProtNLM"/>
    </source>
</evidence>
<feature type="region of interest" description="Disordered" evidence="1">
    <location>
        <begin position="77"/>
        <end position="106"/>
    </location>
</feature>
<evidence type="ECO:0000313" key="2">
    <source>
        <dbReference type="EMBL" id="RYR21167.1"/>
    </source>
</evidence>
<organism evidence="2 3">
    <name type="scientific">Arachis hypogaea</name>
    <name type="common">Peanut</name>
    <dbReference type="NCBI Taxonomy" id="3818"/>
    <lineage>
        <taxon>Eukaryota</taxon>
        <taxon>Viridiplantae</taxon>
        <taxon>Streptophyta</taxon>
        <taxon>Embryophyta</taxon>
        <taxon>Tracheophyta</taxon>
        <taxon>Spermatophyta</taxon>
        <taxon>Magnoliopsida</taxon>
        <taxon>eudicotyledons</taxon>
        <taxon>Gunneridae</taxon>
        <taxon>Pentapetalae</taxon>
        <taxon>rosids</taxon>
        <taxon>fabids</taxon>
        <taxon>Fabales</taxon>
        <taxon>Fabaceae</taxon>
        <taxon>Papilionoideae</taxon>
        <taxon>50 kb inversion clade</taxon>
        <taxon>dalbergioids sensu lato</taxon>
        <taxon>Dalbergieae</taxon>
        <taxon>Pterocarpus clade</taxon>
        <taxon>Arachis</taxon>
    </lineage>
</organism>
<evidence type="ECO:0000313" key="3">
    <source>
        <dbReference type="Proteomes" id="UP000289738"/>
    </source>
</evidence>
<reference evidence="2 3" key="1">
    <citation type="submission" date="2019-01" db="EMBL/GenBank/DDBJ databases">
        <title>Sequencing of cultivated peanut Arachis hypogaea provides insights into genome evolution and oil improvement.</title>
        <authorList>
            <person name="Chen X."/>
        </authorList>
    </citation>
    <scope>NUCLEOTIDE SEQUENCE [LARGE SCALE GENOMIC DNA]</scope>
    <source>
        <strain evidence="3">cv. Fuhuasheng</strain>
        <tissue evidence="2">Leaves</tissue>
    </source>
</reference>
<comment type="caution">
    <text evidence="2">The sequence shown here is derived from an EMBL/GenBank/DDBJ whole genome shotgun (WGS) entry which is preliminary data.</text>
</comment>
<proteinExistence type="predicted"/>
<dbReference type="Proteomes" id="UP000289738">
    <property type="component" value="Chromosome B03"/>
</dbReference>
<accession>A0A445A414</accession>
<evidence type="ECO:0000256" key="1">
    <source>
        <dbReference type="SAM" id="MobiDB-lite"/>
    </source>
</evidence>
<keyword evidence="3" id="KW-1185">Reference proteome</keyword>
<protein>
    <recommendedName>
        <fullName evidence="4">Protein FAR1-RELATED SEQUENCE</fullName>
    </recommendedName>
</protein>